<evidence type="ECO:0000259" key="1">
    <source>
        <dbReference type="Pfam" id="PF07905"/>
    </source>
</evidence>
<dbReference type="Pfam" id="PF13556">
    <property type="entry name" value="HTH_30"/>
    <property type="match status" value="1"/>
</dbReference>
<dbReference type="Gene3D" id="1.10.10.2840">
    <property type="entry name" value="PucR C-terminal helix-turn-helix domain"/>
    <property type="match status" value="1"/>
</dbReference>
<dbReference type="OrthoDB" id="8450798at2"/>
<dbReference type="GO" id="GO:0003677">
    <property type="term" value="F:DNA binding"/>
    <property type="evidence" value="ECO:0007669"/>
    <property type="project" value="UniProtKB-KW"/>
</dbReference>
<feature type="domain" description="PucR C-terminal helix-turn-helix" evidence="2">
    <location>
        <begin position="479"/>
        <end position="537"/>
    </location>
</feature>
<organism evidence="3 4">
    <name type="scientific">Bifidobacterium subtile</name>
    <dbReference type="NCBI Taxonomy" id="77635"/>
    <lineage>
        <taxon>Bacteria</taxon>
        <taxon>Bacillati</taxon>
        <taxon>Actinomycetota</taxon>
        <taxon>Actinomycetes</taxon>
        <taxon>Bifidobacteriales</taxon>
        <taxon>Bifidobacteriaceae</taxon>
        <taxon>Bifidobacterium</taxon>
    </lineage>
</organism>
<feature type="domain" description="Purine catabolism PurC-like" evidence="1">
    <location>
        <begin position="18"/>
        <end position="132"/>
    </location>
</feature>
<evidence type="ECO:0000313" key="3">
    <source>
        <dbReference type="EMBL" id="KFJ03552.1"/>
    </source>
</evidence>
<dbReference type="PANTHER" id="PTHR33744">
    <property type="entry name" value="CARBOHYDRATE DIACID REGULATOR"/>
    <property type="match status" value="1"/>
</dbReference>
<gene>
    <name evidence="3" type="ORF">BISU_0021</name>
</gene>
<dbReference type="InterPro" id="IPR042070">
    <property type="entry name" value="PucR_C-HTH_sf"/>
</dbReference>
<dbReference type="Proteomes" id="UP000029055">
    <property type="component" value="Unassembled WGS sequence"/>
</dbReference>
<comment type="caution">
    <text evidence="3">The sequence shown here is derived from an EMBL/GenBank/DDBJ whole genome shotgun (WGS) entry which is preliminary data.</text>
</comment>
<dbReference type="EMBL" id="JGZR01000006">
    <property type="protein sequence ID" value="KFJ03552.1"/>
    <property type="molecule type" value="Genomic_DNA"/>
</dbReference>
<keyword evidence="4" id="KW-1185">Reference proteome</keyword>
<dbReference type="STRING" id="77635.BISU_0021"/>
<dbReference type="RefSeq" id="WP_024464581.1">
    <property type="nucleotide sequence ID" value="NZ_CP062939.1"/>
</dbReference>
<dbReference type="eggNOG" id="COG2508">
    <property type="taxonomic scope" value="Bacteria"/>
</dbReference>
<dbReference type="InterPro" id="IPR051448">
    <property type="entry name" value="CdaR-like_regulators"/>
</dbReference>
<evidence type="ECO:0000259" key="2">
    <source>
        <dbReference type="Pfam" id="PF13556"/>
    </source>
</evidence>
<accession>A0A087E701</accession>
<dbReference type="PANTHER" id="PTHR33744:SF1">
    <property type="entry name" value="DNA-BINDING TRANSCRIPTIONAL ACTIVATOR ADER"/>
    <property type="match status" value="1"/>
</dbReference>
<protein>
    <submittedName>
        <fullName evidence="3">DNA-binding protein</fullName>
    </submittedName>
</protein>
<evidence type="ECO:0000313" key="4">
    <source>
        <dbReference type="Proteomes" id="UP000029055"/>
    </source>
</evidence>
<dbReference type="AlphaFoldDB" id="A0A087E701"/>
<dbReference type="InterPro" id="IPR012914">
    <property type="entry name" value="PucR_dom"/>
</dbReference>
<keyword evidence="3" id="KW-0238">DNA-binding</keyword>
<name>A0A087E701_9BIFI</name>
<proteinExistence type="predicted"/>
<dbReference type="Pfam" id="PF07905">
    <property type="entry name" value="PucR"/>
    <property type="match status" value="1"/>
</dbReference>
<reference evidence="3 4" key="1">
    <citation type="submission" date="2014-03" db="EMBL/GenBank/DDBJ databases">
        <title>Genomics of Bifidobacteria.</title>
        <authorList>
            <person name="Ventura M."/>
            <person name="Milani C."/>
            <person name="Lugli G.A."/>
        </authorList>
    </citation>
    <scope>NUCLEOTIDE SEQUENCE [LARGE SCALE GENOMIC DNA]</scope>
    <source>
        <strain evidence="3 4">LMG 11597</strain>
    </source>
</reference>
<sequence>MALTVNDLAHDASLGLLLRVEGSPEAMSREIFWSHPTELINPQMFSQSNEIIVTSGGMIPRRTRANARAVDEAARVFIDNITSAHVCALAFGTRLLHKTIPQVLLDYARSRNLPVLEIPIEVPFSLVMNAVAHGVESQAGTQLRQAYSNMRNLVQAASSQDPIREMTLNLATGIGGWCVLLTPYGSVAESSHLSARNRAFAAMAASSGGNQHPASTRVEGEHVRILPLRSADGTGLGTLVTGSRMEATEFDETLIAFAVNLFRLALFRRHGQDETLHQMRSIMMRKVFDGDGAMLRDFARPLWDCDMPREPLRAIAVHGSQQELSSIAAEISPIRRSGSELTDRIFGQLDSSLWIITSAQAYRRMTKALSGKYQVAIGISGACDWHGVREAQRQALVAASRAEAAPTAHVAHSAHASFSTGFTGSTGSTGENDGDAPHGRIVCFDEIAQSQASNSVISAIDADAAHAMAIALDQRSDELCHTILVWLTQLCNNDRAAKLLGIHRHTLAKRLDDAEQALGRSLNDPQTRAELWLALNAEYAKQVDSTPSTR</sequence>
<dbReference type="InterPro" id="IPR025736">
    <property type="entry name" value="PucR_C-HTH_dom"/>
</dbReference>